<dbReference type="InterPro" id="IPR050729">
    <property type="entry name" value="Rho-GAP"/>
</dbReference>
<dbReference type="PANTHER" id="PTHR23176">
    <property type="entry name" value="RHO/RAC/CDC GTPASE-ACTIVATING PROTEIN"/>
    <property type="match status" value="1"/>
</dbReference>
<feature type="compositionally biased region" description="Low complexity" evidence="3">
    <location>
        <begin position="309"/>
        <end position="319"/>
    </location>
</feature>
<feature type="compositionally biased region" description="Basic residues" evidence="3">
    <location>
        <begin position="240"/>
        <end position="250"/>
    </location>
</feature>
<dbReference type="SMART" id="SM00324">
    <property type="entry name" value="RhoGAP"/>
    <property type="match status" value="1"/>
</dbReference>
<evidence type="ECO:0000313" key="5">
    <source>
        <dbReference type="EMBL" id="KAK8870457.1"/>
    </source>
</evidence>
<accession>A0ABR2IZN0</accession>
<comment type="caution">
    <text evidence="5">The sequence shown here is derived from an EMBL/GenBank/DDBJ whole genome shotgun (WGS) entry which is preliminary data.</text>
</comment>
<feature type="region of interest" description="Disordered" evidence="3">
    <location>
        <begin position="296"/>
        <end position="325"/>
    </location>
</feature>
<gene>
    <name evidence="5" type="ORF">M9Y10_008339</name>
</gene>
<dbReference type="InterPro" id="IPR000198">
    <property type="entry name" value="RhoGAP_dom"/>
</dbReference>
<dbReference type="Pfam" id="PF00620">
    <property type="entry name" value="RhoGAP"/>
    <property type="match status" value="1"/>
</dbReference>
<proteinExistence type="predicted"/>
<evidence type="ECO:0000259" key="4">
    <source>
        <dbReference type="PROSITE" id="PS50238"/>
    </source>
</evidence>
<feature type="coiled-coil region" evidence="2">
    <location>
        <begin position="647"/>
        <end position="674"/>
    </location>
</feature>
<evidence type="ECO:0000256" key="3">
    <source>
        <dbReference type="SAM" id="MobiDB-lite"/>
    </source>
</evidence>
<keyword evidence="1" id="KW-0343">GTPase activation</keyword>
<dbReference type="PANTHER" id="PTHR23176:SF12">
    <property type="entry name" value="RHO GTPASE-ACTIVATING PROTEIN GACT"/>
    <property type="match status" value="1"/>
</dbReference>
<keyword evidence="6" id="KW-1185">Reference proteome</keyword>
<name>A0ABR2IZN0_9EUKA</name>
<feature type="compositionally biased region" description="Low complexity" evidence="3">
    <location>
        <begin position="253"/>
        <end position="262"/>
    </location>
</feature>
<dbReference type="Gene3D" id="1.10.555.10">
    <property type="entry name" value="Rho GTPase activation protein"/>
    <property type="match status" value="1"/>
</dbReference>
<organism evidence="5 6">
    <name type="scientific">Tritrichomonas musculus</name>
    <dbReference type="NCBI Taxonomy" id="1915356"/>
    <lineage>
        <taxon>Eukaryota</taxon>
        <taxon>Metamonada</taxon>
        <taxon>Parabasalia</taxon>
        <taxon>Tritrichomonadida</taxon>
        <taxon>Tritrichomonadidae</taxon>
        <taxon>Tritrichomonas</taxon>
    </lineage>
</organism>
<dbReference type="SUPFAM" id="SSF48350">
    <property type="entry name" value="GTPase activation domain, GAP"/>
    <property type="match status" value="1"/>
</dbReference>
<dbReference type="CDD" id="cd00159">
    <property type="entry name" value="RhoGAP"/>
    <property type="match status" value="1"/>
</dbReference>
<evidence type="ECO:0000313" key="6">
    <source>
        <dbReference type="Proteomes" id="UP001470230"/>
    </source>
</evidence>
<evidence type="ECO:0000256" key="1">
    <source>
        <dbReference type="ARBA" id="ARBA00022468"/>
    </source>
</evidence>
<feature type="domain" description="Rho-GAP" evidence="4">
    <location>
        <begin position="328"/>
        <end position="537"/>
    </location>
</feature>
<keyword evidence="2" id="KW-0175">Coiled coil</keyword>
<dbReference type="PROSITE" id="PS50238">
    <property type="entry name" value="RHOGAP"/>
    <property type="match status" value="1"/>
</dbReference>
<protein>
    <recommendedName>
        <fullName evidence="4">Rho-GAP domain-containing protein</fullName>
    </recommendedName>
</protein>
<dbReference type="InterPro" id="IPR008936">
    <property type="entry name" value="Rho_GTPase_activation_prot"/>
</dbReference>
<dbReference type="EMBL" id="JAPFFF010000014">
    <property type="protein sequence ID" value="KAK8870457.1"/>
    <property type="molecule type" value="Genomic_DNA"/>
</dbReference>
<sequence>MTFSSIHITIPFPLDQHLSCFTIIDSHFTVSDFIQKTLNQIYPNFNLNPNEYGIYVLPQGKWLFSKCMLSDYIEYVSPLQIEQFQLRPKKLISITVSCLQYKSTIFCDPNQPIGMLSKRAAEIFLQQENNSNSVLFLPSSKTIRISQSQIQNISLMLDSSQLPSLNSGSDTQKEKFFEWDCWSIWYKHRFIPDDTPCSMLHFSNVHMRRETKAQTKPIYTLFRTSLKETLLRELDIEKKRKEHKKEKKHSKMSENNEIIIESSSTESPAEVIKIKTTHTSPLGPNSLVPLNLTRVLTSQKSPRSRSPRSPRSSRSGHSSHSSRHDSDDILDSFFDKIENHIPIFLEYIFQKIESNPKVEGIFRKSGLQVTIDAFIEKVDSMFQTIFSESSQSSNHNSSAFKEELKSLIEAQQPHDIIGVLKSYFRVLPESLIPKIFYDLIFEASSISDPEKRLPIYRCIINSMPAANYAVLKRLSKCLNIVINYSDENKMNLMNIIICLFPALIKNRTDVDQLILLSQSKVQSTIGYDLFEKRHANFLYSRKNRKGVEIPSNIVKCVEKIDNNDQIHVGKTYILLKDDKPDKYTISIDNNRQVDVPLGSFERDPSIKLSHFSNWKVIDQDDDVNFEYLPILSQDVAPGVNAEVKYQQKRLKTAGEKLQNDINELTEILNSLSNNEEVNKDDIRKKLQEMSVIEDYWY</sequence>
<evidence type="ECO:0000256" key="2">
    <source>
        <dbReference type="SAM" id="Coils"/>
    </source>
</evidence>
<reference evidence="5 6" key="1">
    <citation type="submission" date="2024-04" db="EMBL/GenBank/DDBJ databases">
        <title>Tritrichomonas musculus Genome.</title>
        <authorList>
            <person name="Alves-Ferreira E."/>
            <person name="Grigg M."/>
            <person name="Lorenzi H."/>
            <person name="Galac M."/>
        </authorList>
    </citation>
    <scope>NUCLEOTIDE SEQUENCE [LARGE SCALE GENOMIC DNA]</scope>
    <source>
        <strain evidence="5 6">EAF2021</strain>
    </source>
</reference>
<feature type="region of interest" description="Disordered" evidence="3">
    <location>
        <begin position="240"/>
        <end position="262"/>
    </location>
</feature>
<dbReference type="Proteomes" id="UP001470230">
    <property type="component" value="Unassembled WGS sequence"/>
</dbReference>